<comment type="similarity">
    <text evidence="3 8 9">Belongs to the IspF family.</text>
</comment>
<comment type="pathway">
    <text evidence="2 8">Isoprenoid biosynthesis; isopentenyl diphosphate biosynthesis via DXP pathway; isopentenyl diphosphate from 1-deoxy-D-xylulose 5-phosphate: step 4/6.</text>
</comment>
<feature type="binding site" evidence="8">
    <location>
        <position position="143"/>
    </location>
    <ligand>
        <name>4-CDP-2-C-methyl-D-erythritol 2-phosphate</name>
        <dbReference type="ChEBI" id="CHEBI:57919"/>
    </ligand>
</feature>
<dbReference type="Pfam" id="PF02542">
    <property type="entry name" value="YgbB"/>
    <property type="match status" value="1"/>
</dbReference>
<comment type="subunit">
    <text evidence="8">Homotrimer.</text>
</comment>
<dbReference type="SUPFAM" id="SSF69765">
    <property type="entry name" value="IpsF-like"/>
    <property type="match status" value="1"/>
</dbReference>
<dbReference type="CDD" id="cd00554">
    <property type="entry name" value="MECDP_synthase"/>
    <property type="match status" value="1"/>
</dbReference>
<dbReference type="InterPro" id="IPR036571">
    <property type="entry name" value="MECDP_synthase_sf"/>
</dbReference>
<feature type="binding site" evidence="8">
    <location>
        <begin position="62"/>
        <end position="66"/>
    </location>
    <ligand>
        <name>4-CDP-2-C-methyl-D-erythritol 2-phosphate</name>
        <dbReference type="ChEBI" id="CHEBI:57919"/>
    </ligand>
</feature>
<keyword evidence="6 8" id="KW-0414">Isoprene biosynthesis</keyword>
<dbReference type="HAMAP" id="MF_00107">
    <property type="entry name" value="IspF"/>
    <property type="match status" value="1"/>
</dbReference>
<feature type="binding site" evidence="8">
    <location>
        <position position="11"/>
    </location>
    <ligand>
        <name>a divalent metal cation</name>
        <dbReference type="ChEBI" id="CHEBI:60240"/>
    </ligand>
</feature>
<evidence type="ECO:0000256" key="8">
    <source>
        <dbReference type="HAMAP-Rule" id="MF_00107"/>
    </source>
</evidence>
<dbReference type="NCBIfam" id="TIGR00151">
    <property type="entry name" value="ispF"/>
    <property type="match status" value="1"/>
</dbReference>
<name>A0A4Q2L0D6_9FUSO</name>
<sequence length="158" mass="17620">MFRIGNGYDVHMLTEGRKLVLGGVEIPHNKGVLGHSDGDVLIHAVMDALLGALALGDIGLHFPDTEEKYRGISSLVLLEEVVSKMKKKEYQVVNLDVTLVLQRPKVRSYIDAMRENIAKYLETSLERVNVKATTEERLGFTGREEGVKAYAVVLLERD</sequence>
<evidence type="ECO:0000256" key="6">
    <source>
        <dbReference type="ARBA" id="ARBA00023229"/>
    </source>
</evidence>
<evidence type="ECO:0000313" key="12">
    <source>
        <dbReference type="Proteomes" id="UP000289216"/>
    </source>
</evidence>
<feature type="binding site" evidence="8">
    <location>
        <begin position="133"/>
        <end position="136"/>
    </location>
    <ligand>
        <name>4-CDP-2-C-methyl-D-erythritol 2-phosphate</name>
        <dbReference type="ChEBI" id="CHEBI:57919"/>
    </ligand>
</feature>
<dbReference type="InterPro" id="IPR020555">
    <property type="entry name" value="MECDP_synthase_CS"/>
</dbReference>
<dbReference type="Proteomes" id="UP000289216">
    <property type="component" value="Unassembled WGS sequence"/>
</dbReference>
<proteinExistence type="inferred from homology"/>
<evidence type="ECO:0000256" key="1">
    <source>
        <dbReference type="ARBA" id="ARBA00000200"/>
    </source>
</evidence>
<comment type="caution">
    <text evidence="11">The sequence shown here is derived from an EMBL/GenBank/DDBJ whole genome shotgun (WGS) entry which is preliminary data.</text>
</comment>
<accession>A0A4Q2L0D6</accession>
<dbReference type="EC" id="4.6.1.12" evidence="4 8"/>
<feature type="domain" description="2-C-methyl-D-erythritol 2,4-cyclodiphosphate synthase" evidence="10">
    <location>
        <begin position="2"/>
        <end position="155"/>
    </location>
</feature>
<dbReference type="InterPro" id="IPR003526">
    <property type="entry name" value="MECDP_synthase"/>
</dbReference>
<dbReference type="AlphaFoldDB" id="A0A4Q2L0D6"/>
<gene>
    <name evidence="8" type="primary">ispF</name>
    <name evidence="11" type="ORF">EPT53_02420</name>
</gene>
<feature type="binding site" evidence="8">
    <location>
        <position position="140"/>
    </location>
    <ligand>
        <name>4-CDP-2-C-methyl-D-erythritol 2-phosphate</name>
        <dbReference type="ChEBI" id="CHEBI:57919"/>
    </ligand>
</feature>
<organism evidence="11 12">
    <name type="scientific">Fusobacterium necrophorum</name>
    <dbReference type="NCBI Taxonomy" id="859"/>
    <lineage>
        <taxon>Bacteria</taxon>
        <taxon>Fusobacteriati</taxon>
        <taxon>Fusobacteriota</taxon>
        <taxon>Fusobacteriia</taxon>
        <taxon>Fusobacteriales</taxon>
        <taxon>Fusobacteriaceae</taxon>
        <taxon>Fusobacterium</taxon>
    </lineage>
</organism>
<dbReference type="Gene3D" id="3.30.1330.50">
    <property type="entry name" value="2-C-methyl-D-erythritol 2,4-cyclodiphosphate synthase"/>
    <property type="match status" value="1"/>
</dbReference>
<dbReference type="PANTHER" id="PTHR43181:SF1">
    <property type="entry name" value="2-C-METHYL-D-ERYTHRITOL 2,4-CYCLODIPHOSPHATE SYNTHASE, CHLOROPLASTIC"/>
    <property type="match status" value="1"/>
</dbReference>
<feature type="binding site" evidence="8">
    <location>
        <begin position="9"/>
        <end position="11"/>
    </location>
    <ligand>
        <name>4-CDP-2-C-methyl-D-erythritol 2-phosphate</name>
        <dbReference type="ChEBI" id="CHEBI:57919"/>
    </ligand>
</feature>
<feature type="site" description="Transition state stabilizer" evidence="8">
    <location>
        <position position="35"/>
    </location>
</feature>
<feature type="binding site" evidence="8">
    <location>
        <begin position="57"/>
        <end position="59"/>
    </location>
    <ligand>
        <name>4-CDP-2-C-methyl-D-erythritol 2-phosphate</name>
        <dbReference type="ChEBI" id="CHEBI:57919"/>
    </ligand>
</feature>
<comment type="function">
    <text evidence="8">Involved in the biosynthesis of isopentenyl diphosphate (IPP) and dimethylallyl diphosphate (DMAPP), two major building blocks of isoprenoid compounds. Catalyzes the conversion of 4-diphosphocytidyl-2-C-methyl-D-erythritol 2-phosphate (CDP-ME2P) to 2-C-methyl-D-erythritol 2,4-cyclodiphosphate (ME-CPP) with a corresponding release of cytidine 5-monophosphate (CMP).</text>
</comment>
<feature type="binding site" evidence="8">
    <location>
        <begin position="35"/>
        <end position="36"/>
    </location>
    <ligand>
        <name>4-CDP-2-C-methyl-D-erythritol 2-phosphate</name>
        <dbReference type="ChEBI" id="CHEBI:57919"/>
    </ligand>
</feature>
<protein>
    <recommendedName>
        <fullName evidence="4 8">2-C-methyl-D-erythritol 2,4-cyclodiphosphate synthase</fullName>
        <shortName evidence="8">MECDP-synthase</shortName>
        <shortName evidence="8">MECPP-synthase</shortName>
        <shortName evidence="8">MECPS</shortName>
        <ecNumber evidence="4 8">4.6.1.12</ecNumber>
    </recommendedName>
</protein>
<comment type="cofactor">
    <cofactor evidence="8">
        <name>a divalent metal cation</name>
        <dbReference type="ChEBI" id="CHEBI:60240"/>
    </cofactor>
    <text evidence="8">Binds 1 divalent metal cation per subunit.</text>
</comment>
<dbReference type="PANTHER" id="PTHR43181">
    <property type="entry name" value="2-C-METHYL-D-ERYTHRITOL 2,4-CYCLODIPHOSPHATE SYNTHASE, CHLOROPLASTIC"/>
    <property type="match status" value="1"/>
</dbReference>
<dbReference type="PROSITE" id="PS01350">
    <property type="entry name" value="ISPF"/>
    <property type="match status" value="1"/>
</dbReference>
<keyword evidence="5 8" id="KW-0479">Metal-binding</keyword>
<evidence type="ECO:0000256" key="3">
    <source>
        <dbReference type="ARBA" id="ARBA00008480"/>
    </source>
</evidence>
<dbReference type="GO" id="GO:0019288">
    <property type="term" value="P:isopentenyl diphosphate biosynthetic process, methylerythritol 4-phosphate pathway"/>
    <property type="evidence" value="ECO:0007669"/>
    <property type="project" value="UniProtKB-UniRule"/>
</dbReference>
<evidence type="ECO:0000259" key="10">
    <source>
        <dbReference type="Pfam" id="PF02542"/>
    </source>
</evidence>
<dbReference type="GO" id="GO:0016114">
    <property type="term" value="P:terpenoid biosynthetic process"/>
    <property type="evidence" value="ECO:0007669"/>
    <property type="project" value="InterPro"/>
</dbReference>
<evidence type="ECO:0000313" key="11">
    <source>
        <dbReference type="EMBL" id="RXZ70839.1"/>
    </source>
</evidence>
<dbReference type="FunFam" id="3.30.1330.50:FF:000001">
    <property type="entry name" value="2-C-methyl-D-erythritol 2,4-cyclodiphosphate synthase"/>
    <property type="match status" value="1"/>
</dbReference>
<dbReference type="EMBL" id="SBAP01000005">
    <property type="protein sequence ID" value="RXZ70839.1"/>
    <property type="molecule type" value="Genomic_DNA"/>
</dbReference>
<comment type="caution">
    <text evidence="8">Lacks conserved residue(s) required for the propagation of feature annotation.</text>
</comment>
<feature type="binding site" evidence="8">
    <location>
        <position position="9"/>
    </location>
    <ligand>
        <name>a divalent metal cation</name>
        <dbReference type="ChEBI" id="CHEBI:60240"/>
    </ligand>
</feature>
<keyword evidence="7 8" id="KW-0456">Lyase</keyword>
<dbReference type="RefSeq" id="WP_129490571.1">
    <property type="nucleotide sequence ID" value="NZ_SBAP01000005.1"/>
</dbReference>
<evidence type="ECO:0000256" key="4">
    <source>
        <dbReference type="ARBA" id="ARBA00012579"/>
    </source>
</evidence>
<feature type="binding site" evidence="8">
    <location>
        <position position="43"/>
    </location>
    <ligand>
        <name>a divalent metal cation</name>
        <dbReference type="ChEBI" id="CHEBI:60240"/>
    </ligand>
</feature>
<feature type="site" description="Transition state stabilizer" evidence="8">
    <location>
        <position position="134"/>
    </location>
</feature>
<comment type="catalytic activity">
    <reaction evidence="1 8 9">
        <text>4-CDP-2-C-methyl-D-erythritol 2-phosphate = 2-C-methyl-D-erythritol 2,4-cyclic diphosphate + CMP</text>
        <dbReference type="Rhea" id="RHEA:23864"/>
        <dbReference type="ChEBI" id="CHEBI:57919"/>
        <dbReference type="ChEBI" id="CHEBI:58483"/>
        <dbReference type="ChEBI" id="CHEBI:60377"/>
        <dbReference type="EC" id="4.6.1.12"/>
    </reaction>
</comment>
<dbReference type="GO" id="GO:0008685">
    <property type="term" value="F:2-C-methyl-D-erythritol 2,4-cyclodiphosphate synthase activity"/>
    <property type="evidence" value="ECO:0007669"/>
    <property type="project" value="UniProtKB-UniRule"/>
</dbReference>
<dbReference type="UniPathway" id="UPA00056">
    <property type="reaction ID" value="UER00095"/>
</dbReference>
<evidence type="ECO:0000256" key="5">
    <source>
        <dbReference type="ARBA" id="ARBA00022723"/>
    </source>
</evidence>
<evidence type="ECO:0000256" key="9">
    <source>
        <dbReference type="RuleBase" id="RU004395"/>
    </source>
</evidence>
<dbReference type="GO" id="GO:0046872">
    <property type="term" value="F:metal ion binding"/>
    <property type="evidence" value="ECO:0007669"/>
    <property type="project" value="UniProtKB-KW"/>
</dbReference>
<reference evidence="11 12" key="1">
    <citation type="submission" date="2019-01" db="EMBL/GenBank/DDBJ databases">
        <title>Fusobacterium necrophorum Isolated From the Uterus of Dairy Cows.</title>
        <authorList>
            <person name="Francis A.M."/>
        </authorList>
    </citation>
    <scope>NUCLEOTIDE SEQUENCE [LARGE SCALE GENOMIC DNA]</scope>
    <source>
        <strain evidence="11 12">KG35</strain>
    </source>
</reference>
<evidence type="ECO:0000256" key="7">
    <source>
        <dbReference type="ARBA" id="ARBA00023239"/>
    </source>
</evidence>
<evidence type="ECO:0000256" key="2">
    <source>
        <dbReference type="ARBA" id="ARBA00004709"/>
    </source>
</evidence>